<dbReference type="SUPFAM" id="SSF53448">
    <property type="entry name" value="Nucleotide-diphospho-sugar transferases"/>
    <property type="match status" value="1"/>
</dbReference>
<organism evidence="5 6">
    <name type="scientific">Hymenobacter tibetensis</name>
    <dbReference type="NCBI Taxonomy" id="497967"/>
    <lineage>
        <taxon>Bacteria</taxon>
        <taxon>Pseudomonadati</taxon>
        <taxon>Bacteroidota</taxon>
        <taxon>Cytophagia</taxon>
        <taxon>Cytophagales</taxon>
        <taxon>Hymenobacteraceae</taxon>
        <taxon>Hymenobacter</taxon>
    </lineage>
</organism>
<sequence>MASNTAATVSAPCGDVAVVILNWNGAAWLRRFLPSVLSNSDGARVIVADNASTDDSIELLQHEYPQVRIIQFSSNLGFCQGYNAAFEEVRQLSRIAPASEEATPPAAFRYYVLLNSDVEVTPGWLRPQRELLEQRPTVAACQPKIRQYSEDPAQRQLFEYAGAGGGYLDRLGYPFCRGRLFDTLEPDAGQYDDPRPVAWATGACFMVRAETWHALGGLEPTFFAHMEEIDMCWRLWNAGHEVWYHGGSTVYHVGGGTLHKSNPRKTYLNFRNGLALVYKNTAASELTGVVATRLVLDWVAALRFLLQGATADARAILRAHWHFYRNLAYWQQQRRQLPPRLLAAQRPGVYQGSLVWAYFVGGKRKFSELDAASLT</sequence>
<evidence type="ECO:0000313" key="6">
    <source>
        <dbReference type="Proteomes" id="UP000831113"/>
    </source>
</evidence>
<feature type="domain" description="Glycosyltransferase 2-like" evidence="4">
    <location>
        <begin position="18"/>
        <end position="158"/>
    </location>
</feature>
<dbReference type="CDD" id="cd04186">
    <property type="entry name" value="GT_2_like_c"/>
    <property type="match status" value="1"/>
</dbReference>
<evidence type="ECO:0000256" key="2">
    <source>
        <dbReference type="ARBA" id="ARBA00022676"/>
    </source>
</evidence>
<name>A0ABY4D6G3_9BACT</name>
<dbReference type="EMBL" id="CP094669">
    <property type="protein sequence ID" value="UOG76784.1"/>
    <property type="molecule type" value="Genomic_DNA"/>
</dbReference>
<evidence type="ECO:0000256" key="3">
    <source>
        <dbReference type="ARBA" id="ARBA00022679"/>
    </source>
</evidence>
<evidence type="ECO:0000313" key="5">
    <source>
        <dbReference type="EMBL" id="UOG76784.1"/>
    </source>
</evidence>
<dbReference type="InterPro" id="IPR029044">
    <property type="entry name" value="Nucleotide-diphossugar_trans"/>
</dbReference>
<keyword evidence="3" id="KW-0808">Transferase</keyword>
<dbReference type="Gene3D" id="3.90.550.10">
    <property type="entry name" value="Spore Coat Polysaccharide Biosynthesis Protein SpsA, Chain A"/>
    <property type="match status" value="1"/>
</dbReference>
<keyword evidence="2" id="KW-0328">Glycosyltransferase</keyword>
<reference evidence="5 6" key="1">
    <citation type="submission" date="2022-03" db="EMBL/GenBank/DDBJ databases">
        <title>Hymenobactersp. isolated from the air.</title>
        <authorList>
            <person name="Won M."/>
            <person name="Kwon S.-W."/>
        </authorList>
    </citation>
    <scope>NUCLEOTIDE SEQUENCE [LARGE SCALE GENOMIC DNA]</scope>
    <source>
        <strain evidence="5 6">KACC 21982</strain>
    </source>
</reference>
<proteinExistence type="inferred from homology"/>
<dbReference type="Pfam" id="PF00535">
    <property type="entry name" value="Glycos_transf_2"/>
    <property type="match status" value="1"/>
</dbReference>
<evidence type="ECO:0000259" key="4">
    <source>
        <dbReference type="Pfam" id="PF00535"/>
    </source>
</evidence>
<dbReference type="PANTHER" id="PTHR43179:SF12">
    <property type="entry name" value="GALACTOFURANOSYLTRANSFERASE GLFT2"/>
    <property type="match status" value="1"/>
</dbReference>
<gene>
    <name evidence="5" type="ORF">MTX78_09315</name>
</gene>
<dbReference type="Proteomes" id="UP000831113">
    <property type="component" value="Chromosome"/>
</dbReference>
<dbReference type="PANTHER" id="PTHR43179">
    <property type="entry name" value="RHAMNOSYLTRANSFERASE WBBL"/>
    <property type="match status" value="1"/>
</dbReference>
<keyword evidence="6" id="KW-1185">Reference proteome</keyword>
<protein>
    <submittedName>
        <fullName evidence="5">Glycosyltransferase family 2 protein</fullName>
    </submittedName>
</protein>
<dbReference type="InterPro" id="IPR001173">
    <property type="entry name" value="Glyco_trans_2-like"/>
</dbReference>
<comment type="similarity">
    <text evidence="1">Belongs to the glycosyltransferase 2 family.</text>
</comment>
<evidence type="ECO:0000256" key="1">
    <source>
        <dbReference type="ARBA" id="ARBA00006739"/>
    </source>
</evidence>
<dbReference type="RefSeq" id="WP_243801979.1">
    <property type="nucleotide sequence ID" value="NZ_CP094669.1"/>
</dbReference>
<accession>A0ABY4D6G3</accession>